<comment type="subcellular location">
    <subcellularLocation>
        <location evidence="1">Cytoplasm</location>
        <location evidence="1">Cytoskeleton</location>
    </subcellularLocation>
</comment>
<evidence type="ECO:0000256" key="3">
    <source>
        <dbReference type="ARBA" id="ARBA00022701"/>
    </source>
</evidence>
<dbReference type="PROSITE" id="PS00845">
    <property type="entry name" value="CAP_GLY_1"/>
    <property type="match status" value="2"/>
</dbReference>
<dbReference type="SMART" id="SM01052">
    <property type="entry name" value="CAP_GLY"/>
    <property type="match status" value="2"/>
</dbReference>
<feature type="coiled-coil region" evidence="7">
    <location>
        <begin position="1255"/>
        <end position="1380"/>
    </location>
</feature>
<evidence type="ECO:0000256" key="2">
    <source>
        <dbReference type="ARBA" id="ARBA00022490"/>
    </source>
</evidence>
<name>A0A8V1AEC0_CHICK</name>
<feature type="compositionally biased region" description="Polar residues" evidence="8">
    <location>
        <begin position="184"/>
        <end position="204"/>
    </location>
</feature>
<dbReference type="Proteomes" id="UP000000539">
    <property type="component" value="Chromosome 15"/>
</dbReference>
<proteinExistence type="predicted"/>
<feature type="region of interest" description="Disordered" evidence="8">
    <location>
        <begin position="319"/>
        <end position="338"/>
    </location>
</feature>
<evidence type="ECO:0000256" key="6">
    <source>
        <dbReference type="ARBA" id="ARBA00023212"/>
    </source>
</evidence>
<dbReference type="OrthoDB" id="5412539at2759"/>
<dbReference type="Gene3D" id="2.30.30.190">
    <property type="entry name" value="CAP Gly-rich-like domain"/>
    <property type="match status" value="2"/>
</dbReference>
<feature type="coiled-coil region" evidence="7">
    <location>
        <begin position="404"/>
        <end position="452"/>
    </location>
</feature>
<evidence type="ECO:0000256" key="4">
    <source>
        <dbReference type="ARBA" id="ARBA00022737"/>
    </source>
</evidence>
<feature type="coiled-coil region" evidence="7">
    <location>
        <begin position="564"/>
        <end position="1223"/>
    </location>
</feature>
<dbReference type="GeneTree" id="ENSGT00940000155122"/>
<feature type="domain" description="CAP-Gly" evidence="9">
    <location>
        <begin position="79"/>
        <end position="121"/>
    </location>
</feature>
<keyword evidence="4" id="KW-0677">Repeat</keyword>
<keyword evidence="6" id="KW-0206">Cytoskeleton</keyword>
<feature type="coiled-coil region" evidence="7">
    <location>
        <begin position="1730"/>
        <end position="2062"/>
    </location>
</feature>
<feature type="coiled-coil region" evidence="7">
    <location>
        <begin position="1467"/>
        <end position="1687"/>
    </location>
</feature>
<dbReference type="FunFam" id="2.30.30.190:FF:000001">
    <property type="entry name" value="Putative CAP-Gly domain-containing linker protein 1"/>
    <property type="match status" value="1"/>
</dbReference>
<gene>
    <name evidence="10" type="primary">CLIP1</name>
</gene>
<feature type="region of interest" description="Disordered" evidence="8">
    <location>
        <begin position="133"/>
        <end position="208"/>
    </location>
</feature>
<reference evidence="10" key="3">
    <citation type="submission" date="2025-09" db="UniProtKB">
        <authorList>
            <consortium name="Ensembl"/>
        </authorList>
    </citation>
    <scope>IDENTIFICATION</scope>
    <source>
        <strain evidence="10">broiler</strain>
    </source>
</reference>
<evidence type="ECO:0000256" key="7">
    <source>
        <dbReference type="SAM" id="Coils"/>
    </source>
</evidence>
<dbReference type="FunFam" id="2.30.30.190:FF:000002">
    <property type="entry name" value="CAP-Gly domain containing linker protein 1"/>
    <property type="match status" value="1"/>
</dbReference>
<keyword evidence="11" id="KW-1185">Reference proteome</keyword>
<evidence type="ECO:0000256" key="1">
    <source>
        <dbReference type="ARBA" id="ARBA00004245"/>
    </source>
</evidence>
<dbReference type="PANTHER" id="PTHR18916:SF44">
    <property type="entry name" value="CAP-GLY DOMAIN-CONTAINING LINKER PROTEIN 1"/>
    <property type="match status" value="1"/>
</dbReference>
<evidence type="ECO:0000313" key="10">
    <source>
        <dbReference type="Ensembl" id="ENSGALP00010039853.1"/>
    </source>
</evidence>
<feature type="coiled-coil region" evidence="7">
    <location>
        <begin position="1414"/>
        <end position="1441"/>
    </location>
</feature>
<reference evidence="10" key="1">
    <citation type="submission" date="2020-11" db="EMBL/GenBank/DDBJ databases">
        <title>Gallus gallus (Chicken) genome, bGalGal1, GRCg7b, maternal haplotype autosomes + Z &amp; W.</title>
        <authorList>
            <person name="Warren W."/>
            <person name="Formenti G."/>
            <person name="Fedrigo O."/>
            <person name="Haase B."/>
            <person name="Mountcastle J."/>
            <person name="Balacco J."/>
            <person name="Tracey A."/>
            <person name="Schneider V."/>
            <person name="Okimoto R."/>
            <person name="Cheng H."/>
            <person name="Hawken R."/>
            <person name="Howe K."/>
            <person name="Jarvis E.D."/>
        </authorList>
    </citation>
    <scope>NUCLEOTIDE SEQUENCE [LARGE SCALE GENOMIC DNA]</scope>
    <source>
        <strain evidence="10">Broiler</strain>
    </source>
</reference>
<dbReference type="Pfam" id="PF01302">
    <property type="entry name" value="CAP_GLY"/>
    <property type="match status" value="2"/>
</dbReference>
<keyword evidence="5 7" id="KW-0175">Coiled coil</keyword>
<dbReference type="InterPro" id="IPR036859">
    <property type="entry name" value="CAP-Gly_dom_sf"/>
</dbReference>
<feature type="compositionally biased region" description="Low complexity" evidence="8">
    <location>
        <begin position="32"/>
        <end position="49"/>
    </location>
</feature>
<feature type="compositionally biased region" description="Low complexity" evidence="8">
    <location>
        <begin position="140"/>
        <end position="168"/>
    </location>
</feature>
<dbReference type="Ensembl" id="ENSGALT00010065552.1">
    <property type="protein sequence ID" value="ENSGALP00010039853.1"/>
    <property type="gene ID" value="ENSGALG00010027040.1"/>
</dbReference>
<evidence type="ECO:0000313" key="11">
    <source>
        <dbReference type="Proteomes" id="UP000000539"/>
    </source>
</evidence>
<feature type="compositionally biased region" description="Low complexity" evidence="8">
    <location>
        <begin position="319"/>
        <end position="333"/>
    </location>
</feature>
<evidence type="ECO:0000256" key="8">
    <source>
        <dbReference type="SAM" id="MobiDB-lite"/>
    </source>
</evidence>
<feature type="domain" description="CAP-Gly" evidence="9">
    <location>
        <begin position="235"/>
        <end position="277"/>
    </location>
</feature>
<evidence type="ECO:0000256" key="5">
    <source>
        <dbReference type="ARBA" id="ARBA00023054"/>
    </source>
</evidence>
<feature type="coiled-coil region" evidence="7">
    <location>
        <begin position="351"/>
        <end position="378"/>
    </location>
</feature>
<dbReference type="GO" id="GO:0005874">
    <property type="term" value="C:microtubule"/>
    <property type="evidence" value="ECO:0007669"/>
    <property type="project" value="UniProtKB-KW"/>
</dbReference>
<reference evidence="10" key="2">
    <citation type="submission" date="2025-08" db="UniProtKB">
        <authorList>
            <consortium name="Ensembl"/>
        </authorList>
    </citation>
    <scope>IDENTIFICATION</scope>
    <source>
        <strain evidence="10">broiler</strain>
    </source>
</reference>
<dbReference type="InterPro" id="IPR000938">
    <property type="entry name" value="CAP-Gly_domain"/>
</dbReference>
<keyword evidence="2" id="KW-0963">Cytoplasm</keyword>
<feature type="region of interest" description="Disordered" evidence="8">
    <location>
        <begin position="1"/>
        <end position="51"/>
    </location>
</feature>
<sequence length="2130" mass="242200">MSMLKPSGLKAPSKTIKHGSTLLKAPASVATAPAEKAPSSEKSSSTTTADAHDDFVDDFRVGERVWVNGNKPGFIQFLGETQFAPGQWAGIVLDEPIGKNDGSVAGVRYFQCEPLRGIFTRPSKLSRKVLTEDEANGTQTAHASRATSPTSTSTASAVSASPAALLPSGIPQKTSPLAAKEHSTPSQFSNLSKTASGSVSNLSEAGSLKKGERELKIGDRVLVGGTKAGVVRFLGETDFAKGEWCGVELDEPLGKNDGAVAGTRYFQCQPRYGLFAPVHKVTKIGFPSTTPAKAKTTVRKVVATPAALKRSPSASSLSSLSSVASSVSSKPSRTGLLTETSSRYARKISGTTALQEALKEKQQHIEQLLAERDLERAEVAKATSHVGEIEQELALVRDGHDRHVLEMEAKMDQLRAMVEAADREKVELLNQLEEEKRKVEDLQFRVEEESITKGDLERKRQISEDPENTQTKLEHARIKELEQSLLFEKTKADKLQRELEDTRVATVSEKSRIMELERDLALRVKEVAELRGRLESSKHIDDVDTSLSLLQEISSLQEKMAAAGKEHQREMSSLKEKFESSEEALRKEIKTLSASNERMGKENESLKTKLDHANKENSDVIELWKSKLESAIASHQQAMEELKVSFNKGVGAQTAEFAELKTQMEKVKLDYENEMSNLKLKQENEKSQHLKEIEALKAKLLEVTEEKEQTLENLKAKLESVEDQHLVEMEDTLNKLQEAEIKVKELDVLQAKCNEQTKLIGSLTQQIRASEEKLLDLAALQKANSEGKLEIQKLSEQLQAAEKQIQNLETEKVSNLTKELQGKEQKLLDLEKNLSAVNQVKDSLEKELQLLKEKFTSAVDGAENAQRAMQETINKLNQKEEQFALMSSELEQLKSNLTVMETKLKEREEREQQLTEAKVKLENDIAEIMKSSGDSSAQLMKMNDELRLKERQLEQIQLELTKANEKAVQLQKNVEQTAQKAEQSQQETLKTHQEELKKMQDQLTDMKKQMETSQNQYKDLQAKYEKETSEMITKHDADIKGFKQNLLDAEEALKAAQKKNDELETQAEELKKQAEQAKSLSSVLASARKEIELMSDKMRDLISEKETLAQERNTLKLEKESLLSQHLEMESKILLVQQDREELWTKNEELNSENKKILKQKEAAEAKSRQESTEKVALISEKSKLLSEIETAQADLLKITQENDALRSSESTLLQQLKELQANKDAVDVACQKHIKEREELEHYQKLLEENDRVIKDKDDVIQRLQSSYDDLARNQRELLQEVSILTAERDSAQEKDLDLKSTHIALKNEIDCLLQTNRSLQSEKEMLLKSREELCVSLANTANENQALKLRKDEMQTELETEREKLEKMTKDNMDLKASLSSLSNFLEEMKSSREASNSEKIHLLQEALFASEQRLLAEREELVNENKAVTEKLTKATADAVLAETAFTEKINELNLEKESVFSKSLQFEKHNEALLREKDELERKYSELLDEKKSLENAFSDMKREQELDFSAKRLLVQENTTLKYSIEALEEELKKKNLENQELIACRSDLSDLLKEAQDARRTLENELAAVSHAKQVLSSSFNTCSSDIEILNRERTELQDKCQKLTGEVENMKENLTVEKKARILDKESFLLERMELQNNIGFLEKEVEEMREKNKEFLTEKELLVQEKEKSETKLEEVIKEKMILYKETEQLASKIEQLKSDFTSLSVSKAELEDVHSCVSVMLDELQHKYEVTEKEKMELVQENESLHAEWKSLVIINEEILKEKEKLSKEYYKLHEKVVALLEQTDADFSCRLLVSEGKHELLLEEMSNLALKLREIERLQAQTFMQKFEADKRAEEVLQTMEKVTKEKDAIHQEKIETLASLENSRQTNEKLQNELDMLKQNNLKNEEELTKSKELLNLENKKVEELKKEFEALKLAAAQKSQQLAALQEENVKLAEELGRSRDEVTSHQKLEEERSVLNNQLLEMKKRESTLKKEIDEERASLQKSISDTSALITQKDEELEKLRNEITVLRGENASAKTLQSVVKTLESDKLKLEEKVKNLEQKLKAKSEQPLTVTSPSGDIAANLLQDESAEDKQVFDLKHQQAKTAVCRVKSSQIQFLADFGNQDYDRQLFVFTFCF</sequence>
<dbReference type="PANTHER" id="PTHR18916">
    <property type="entry name" value="DYNACTIN 1-RELATED MICROTUBULE-BINDING"/>
    <property type="match status" value="1"/>
</dbReference>
<organism evidence="10 11">
    <name type="scientific">Gallus gallus</name>
    <name type="common">Chicken</name>
    <dbReference type="NCBI Taxonomy" id="9031"/>
    <lineage>
        <taxon>Eukaryota</taxon>
        <taxon>Metazoa</taxon>
        <taxon>Chordata</taxon>
        <taxon>Craniata</taxon>
        <taxon>Vertebrata</taxon>
        <taxon>Euteleostomi</taxon>
        <taxon>Archelosauria</taxon>
        <taxon>Archosauria</taxon>
        <taxon>Dinosauria</taxon>
        <taxon>Saurischia</taxon>
        <taxon>Theropoda</taxon>
        <taxon>Coelurosauria</taxon>
        <taxon>Aves</taxon>
        <taxon>Neognathae</taxon>
        <taxon>Galloanserae</taxon>
        <taxon>Galliformes</taxon>
        <taxon>Phasianidae</taxon>
        <taxon>Phasianinae</taxon>
        <taxon>Gallus</taxon>
    </lineage>
</organism>
<evidence type="ECO:0000259" key="9">
    <source>
        <dbReference type="PROSITE" id="PS50245"/>
    </source>
</evidence>
<keyword evidence="3" id="KW-0493">Microtubule</keyword>
<dbReference type="PROSITE" id="PS50245">
    <property type="entry name" value="CAP_GLY_2"/>
    <property type="match status" value="2"/>
</dbReference>
<dbReference type="SUPFAM" id="SSF74924">
    <property type="entry name" value="Cap-Gly domain"/>
    <property type="match status" value="2"/>
</dbReference>
<accession>A0A8V1AEC0</accession>
<protein>
    <submittedName>
        <fullName evidence="10">CAP-Gly domain containing linker protein 1</fullName>
    </submittedName>
</protein>